<dbReference type="GO" id="GO:0030322">
    <property type="term" value="P:stabilization of membrane potential"/>
    <property type="evidence" value="ECO:0007669"/>
    <property type="project" value="TreeGrafter"/>
</dbReference>
<evidence type="ECO:0000256" key="5">
    <source>
        <dbReference type="ARBA" id="ARBA00023065"/>
    </source>
</evidence>
<feature type="compositionally biased region" description="Acidic residues" evidence="9">
    <location>
        <begin position="674"/>
        <end position="684"/>
    </location>
</feature>
<proteinExistence type="inferred from homology"/>
<evidence type="ECO:0000256" key="6">
    <source>
        <dbReference type="ARBA" id="ARBA00023136"/>
    </source>
</evidence>
<dbReference type="SUPFAM" id="SSF81324">
    <property type="entry name" value="Voltage-gated potassium channels"/>
    <property type="match status" value="2"/>
</dbReference>
<evidence type="ECO:0000256" key="8">
    <source>
        <dbReference type="RuleBase" id="RU003857"/>
    </source>
</evidence>
<keyword evidence="4 10" id="KW-1133">Transmembrane helix</keyword>
<feature type="transmembrane region" description="Helical" evidence="10">
    <location>
        <begin position="91"/>
        <end position="113"/>
    </location>
</feature>
<feature type="transmembrane region" description="Helical" evidence="10">
    <location>
        <begin position="273"/>
        <end position="297"/>
    </location>
</feature>
<protein>
    <submittedName>
        <fullName evidence="12">Voltage-gated potassium channel</fullName>
    </submittedName>
</protein>
<feature type="compositionally biased region" description="Low complexity" evidence="9">
    <location>
        <begin position="426"/>
        <end position="438"/>
    </location>
</feature>
<evidence type="ECO:0000313" key="12">
    <source>
        <dbReference type="EMBL" id="ORX55279.1"/>
    </source>
</evidence>
<keyword evidence="3 8" id="KW-0812">Transmembrane</keyword>
<dbReference type="Proteomes" id="UP000193719">
    <property type="component" value="Unassembled WGS sequence"/>
</dbReference>
<gene>
    <name evidence="12" type="ORF">BCR36DRAFT_410219</name>
</gene>
<reference evidence="12 13" key="2">
    <citation type="submission" date="2016-08" db="EMBL/GenBank/DDBJ databases">
        <title>Pervasive Adenine N6-methylation of Active Genes in Fungi.</title>
        <authorList>
            <consortium name="DOE Joint Genome Institute"/>
            <person name="Mondo S.J."/>
            <person name="Dannebaum R.O."/>
            <person name="Kuo R.C."/>
            <person name="Labutti K."/>
            <person name="Haridas S."/>
            <person name="Kuo A."/>
            <person name="Salamov A."/>
            <person name="Ahrendt S.R."/>
            <person name="Lipzen A."/>
            <person name="Sullivan W."/>
            <person name="Andreopoulos W.B."/>
            <person name="Clum A."/>
            <person name="Lindquist E."/>
            <person name="Daum C."/>
            <person name="Ramamoorthy G.K."/>
            <person name="Gryganskyi A."/>
            <person name="Culley D."/>
            <person name="Magnuson J.K."/>
            <person name="James T.Y."/>
            <person name="O'Malley M.A."/>
            <person name="Stajich J.E."/>
            <person name="Spatafora J.W."/>
            <person name="Visel A."/>
            <person name="Grigoriev I.V."/>
        </authorList>
    </citation>
    <scope>NUCLEOTIDE SEQUENCE [LARGE SCALE GENOMIC DNA]</scope>
    <source>
        <strain evidence="13">finn</strain>
    </source>
</reference>
<dbReference type="PANTHER" id="PTHR11003">
    <property type="entry name" value="POTASSIUM CHANNEL, SUBFAMILY K"/>
    <property type="match status" value="1"/>
</dbReference>
<evidence type="ECO:0000256" key="2">
    <source>
        <dbReference type="ARBA" id="ARBA00022448"/>
    </source>
</evidence>
<comment type="similarity">
    <text evidence="8">Belongs to the two pore domain potassium channel (TC 1.A.1.8) family.</text>
</comment>
<feature type="compositionally biased region" description="Basic and acidic residues" evidence="9">
    <location>
        <begin position="662"/>
        <end position="673"/>
    </location>
</feature>
<feature type="transmembrane region" description="Helical" evidence="10">
    <location>
        <begin position="55"/>
        <end position="79"/>
    </location>
</feature>
<feature type="region of interest" description="Disordered" evidence="9">
    <location>
        <begin position="662"/>
        <end position="684"/>
    </location>
</feature>
<keyword evidence="2 8" id="KW-0813">Transport</keyword>
<name>A0A1Y1VFZ9_9FUNG</name>
<evidence type="ECO:0000256" key="4">
    <source>
        <dbReference type="ARBA" id="ARBA00022989"/>
    </source>
</evidence>
<evidence type="ECO:0000313" key="13">
    <source>
        <dbReference type="Proteomes" id="UP000193719"/>
    </source>
</evidence>
<keyword evidence="6 10" id="KW-0472">Membrane</keyword>
<feature type="transmembrane region" description="Helical" evidence="10">
    <location>
        <begin position="134"/>
        <end position="157"/>
    </location>
</feature>
<evidence type="ECO:0000256" key="10">
    <source>
        <dbReference type="SAM" id="Phobius"/>
    </source>
</evidence>
<evidence type="ECO:0000256" key="7">
    <source>
        <dbReference type="ARBA" id="ARBA00023303"/>
    </source>
</evidence>
<feature type="domain" description="Potassium channel" evidence="11">
    <location>
        <begin position="227"/>
        <end position="297"/>
    </location>
</feature>
<evidence type="ECO:0000259" key="11">
    <source>
        <dbReference type="Pfam" id="PF07885"/>
    </source>
</evidence>
<feature type="region of interest" description="Disordered" evidence="9">
    <location>
        <begin position="426"/>
        <end position="448"/>
    </location>
</feature>
<keyword evidence="7 8" id="KW-0407">Ion channel</keyword>
<dbReference type="OrthoDB" id="297496at2759"/>
<feature type="domain" description="Potassium channel" evidence="11">
    <location>
        <begin position="566"/>
        <end position="635"/>
    </location>
</feature>
<feature type="transmembrane region" description="Helical" evidence="10">
    <location>
        <begin position="172"/>
        <end position="190"/>
    </location>
</feature>
<dbReference type="InterPro" id="IPR003280">
    <property type="entry name" value="2pore_dom_K_chnl"/>
</dbReference>
<dbReference type="EMBL" id="MCFH01000009">
    <property type="protein sequence ID" value="ORX55279.1"/>
    <property type="molecule type" value="Genomic_DNA"/>
</dbReference>
<keyword evidence="5 8" id="KW-0406">Ion transport</keyword>
<feature type="compositionally biased region" description="Polar residues" evidence="9">
    <location>
        <begin position="343"/>
        <end position="353"/>
    </location>
</feature>
<evidence type="ECO:0000256" key="9">
    <source>
        <dbReference type="SAM" id="MobiDB-lite"/>
    </source>
</evidence>
<evidence type="ECO:0000256" key="1">
    <source>
        <dbReference type="ARBA" id="ARBA00004141"/>
    </source>
</evidence>
<keyword evidence="13" id="KW-1185">Reference proteome</keyword>
<feature type="region of interest" description="Disordered" evidence="9">
    <location>
        <begin position="340"/>
        <end position="362"/>
    </location>
</feature>
<feature type="transmembrane region" description="Helical" evidence="10">
    <location>
        <begin position="559"/>
        <end position="580"/>
    </location>
</feature>
<comment type="caution">
    <text evidence="12">The sequence shown here is derived from an EMBL/GenBank/DDBJ whole genome shotgun (WGS) entry which is preliminary data.</text>
</comment>
<dbReference type="Gene3D" id="1.10.287.70">
    <property type="match status" value="2"/>
</dbReference>
<dbReference type="Pfam" id="PF07885">
    <property type="entry name" value="Ion_trans_2"/>
    <property type="match status" value="2"/>
</dbReference>
<organism evidence="12 13">
    <name type="scientific">Piromyces finnis</name>
    <dbReference type="NCBI Taxonomy" id="1754191"/>
    <lineage>
        <taxon>Eukaryota</taxon>
        <taxon>Fungi</taxon>
        <taxon>Fungi incertae sedis</taxon>
        <taxon>Chytridiomycota</taxon>
        <taxon>Chytridiomycota incertae sedis</taxon>
        <taxon>Neocallimastigomycetes</taxon>
        <taxon>Neocallimastigales</taxon>
        <taxon>Neocallimastigaceae</taxon>
        <taxon>Piromyces</taxon>
    </lineage>
</organism>
<reference evidence="12 13" key="1">
    <citation type="submission" date="2016-08" db="EMBL/GenBank/DDBJ databases">
        <title>Genomes of anaerobic fungi encode conserved fungal cellulosomes for biomass hydrolysis.</title>
        <authorList>
            <consortium name="DOE Joint Genome Institute"/>
            <person name="Haitjema C.H."/>
            <person name="Gilmore S.P."/>
            <person name="Henske J.K."/>
            <person name="Solomon K.V."/>
            <person name="De Groot R."/>
            <person name="Kuo A."/>
            <person name="Mondo S.J."/>
            <person name="Salamov A.A."/>
            <person name="Labutti K."/>
            <person name="Zhao Z."/>
            <person name="Chiniquy J."/>
            <person name="Barry K."/>
            <person name="Brewer H.M."/>
            <person name="Purvine S.O."/>
            <person name="Wright A.T."/>
            <person name="Boxma B."/>
            <person name="Van Alen T."/>
            <person name="Hackstein J.H."/>
            <person name="Baker S.E."/>
            <person name="Grigoriev I.V."/>
            <person name="O'Malley M.A."/>
        </authorList>
    </citation>
    <scope>NUCLEOTIDE SEQUENCE [LARGE SCALE GENOMIC DNA]</scope>
    <source>
        <strain evidence="13">finn</strain>
    </source>
</reference>
<dbReference type="PRINTS" id="PR01333">
    <property type="entry name" value="2POREKCHANEL"/>
</dbReference>
<dbReference type="STRING" id="1754191.A0A1Y1VFZ9"/>
<dbReference type="GO" id="GO:0005886">
    <property type="term" value="C:plasma membrane"/>
    <property type="evidence" value="ECO:0007669"/>
    <property type="project" value="TreeGrafter"/>
</dbReference>
<accession>A0A1Y1VFZ9</accession>
<evidence type="ECO:0000256" key="3">
    <source>
        <dbReference type="ARBA" id="ARBA00022692"/>
    </source>
</evidence>
<dbReference type="PANTHER" id="PTHR11003:SF291">
    <property type="entry name" value="IP11374P"/>
    <property type="match status" value="1"/>
</dbReference>
<feature type="transmembrane region" description="Helical" evidence="10">
    <location>
        <begin position="219"/>
        <end position="237"/>
    </location>
</feature>
<dbReference type="AlphaFoldDB" id="A0A1Y1VFZ9"/>
<dbReference type="GO" id="GO:0022841">
    <property type="term" value="F:potassium ion leak channel activity"/>
    <property type="evidence" value="ECO:0007669"/>
    <property type="project" value="TreeGrafter"/>
</dbReference>
<comment type="subcellular location">
    <subcellularLocation>
        <location evidence="1">Membrane</location>
        <topology evidence="1">Multi-pass membrane protein</topology>
    </subcellularLocation>
</comment>
<feature type="transmembrane region" description="Helical" evidence="10">
    <location>
        <begin position="614"/>
        <end position="637"/>
    </location>
</feature>
<dbReference type="InterPro" id="IPR013099">
    <property type="entry name" value="K_chnl_dom"/>
</dbReference>
<sequence>MTTADINIDSNNKNEQYTQNLYYNGSGSSDLIYGANNNGTSLSISKSREKRMTKLLVVGIILPFSVLFNIQASEIPAWYNKKTKEPLSFPFYIVALRIIGQIAGASATIALFLKSVHIGSSFRILKWRLHKKHRGVIMIVGALIQCLCSIVILIYYYRNYYNYVDGKITSEFNFFTIQSILFSFFSIVLLSKDVKKRKRIFRQSGVKPKNRLSYMQRQLIVLEILGIFYIIIGGILFSKLENWSFNDSIYFTVTTLMTCGSGDYSPASFFGQFALMAYSIPGIALTTYTVYSVYSVISEILYAKVYKDFSRFINSSNDMYFQNLVKNDKSSSNSIINFGDDIPSTSNEQGNNINEEKKWTSPDDKGKIKVLSLPQNNKDSSNVSFNINILEQNKKEPLFFKSKQSILFNESNNAIPVQTLRFDALSNDSYDSSDSSSSSDEDEENPELRHLLSSRSNSYFKQESTISDQLVIPNYNSIQPNLSFIKDDSFRHRSISYQGNDYYSDIDEKSGKKAFMLTRRNTFNINQSSVQGMKLFSTNQNINTEQVLKKTRDLNVRQLKISVTLLVLLILFFSLIYSWIEDWSFFESIYFCFINLCTIGYGDFVPKSVYGKSIYIYFMYSAVSATTWMGTVLLELATGRWEIYIEKTDLEDELFKNDFNKKREEQQEKKKEIEEEEIEEEKQQ</sequence>
<dbReference type="GO" id="GO:0015271">
    <property type="term" value="F:outward rectifier potassium channel activity"/>
    <property type="evidence" value="ECO:0007669"/>
    <property type="project" value="TreeGrafter"/>
</dbReference>